<dbReference type="InterPro" id="IPR053204">
    <property type="entry name" value="Oxopyrrolidines_Biosynth-assoc"/>
</dbReference>
<dbReference type="EMBL" id="VCHE01000185">
    <property type="protein sequence ID" value="KAB2569556.1"/>
    <property type="molecule type" value="Genomic_DNA"/>
</dbReference>
<dbReference type="PANTHER" id="PTHR38797">
    <property type="entry name" value="NUCLEAR PORE COMPLEX PROTEIN NUP85-RELATED"/>
    <property type="match status" value="1"/>
</dbReference>
<dbReference type="PANTHER" id="PTHR38797:SF4">
    <property type="entry name" value="NUCLEAR PORE COMPLEX PROTEIN NUP85"/>
    <property type="match status" value="1"/>
</dbReference>
<evidence type="ECO:0000313" key="1">
    <source>
        <dbReference type="EMBL" id="KAB2569556.1"/>
    </source>
</evidence>
<evidence type="ECO:0000313" key="2">
    <source>
        <dbReference type="Proteomes" id="UP000325902"/>
    </source>
</evidence>
<accession>A0A5N5CW27</accession>
<dbReference type="OrthoDB" id="3350591at2759"/>
<proteinExistence type="predicted"/>
<comment type="caution">
    <text evidence="1">The sequence shown here is derived from an EMBL/GenBank/DDBJ whole genome shotgun (WGS) entry which is preliminary data.</text>
</comment>
<reference evidence="1 2" key="1">
    <citation type="journal article" date="2019" name="Sci. Rep.">
        <title>A multi-omics analysis of the grapevine pathogen Lasiodiplodia theobromae reveals that temperature affects the expression of virulence- and pathogenicity-related genes.</title>
        <authorList>
            <person name="Felix C."/>
            <person name="Meneses R."/>
            <person name="Goncalves M.F.M."/>
            <person name="Tilleman L."/>
            <person name="Duarte A.S."/>
            <person name="Jorrin-Novo J.V."/>
            <person name="Van de Peer Y."/>
            <person name="Deforce D."/>
            <person name="Van Nieuwerburgh F."/>
            <person name="Esteves A.C."/>
            <person name="Alves A."/>
        </authorList>
    </citation>
    <scope>NUCLEOTIDE SEQUENCE [LARGE SCALE GENOMIC DNA]</scope>
    <source>
        <strain evidence="1 2">LA-SOL3</strain>
    </source>
</reference>
<dbReference type="InterPro" id="IPR022085">
    <property type="entry name" value="OpdG"/>
</dbReference>
<keyword evidence="2" id="KW-1185">Reference proteome</keyword>
<dbReference type="AlphaFoldDB" id="A0A5N5CW27"/>
<organism evidence="1 2">
    <name type="scientific">Lasiodiplodia theobromae</name>
    <dbReference type="NCBI Taxonomy" id="45133"/>
    <lineage>
        <taxon>Eukaryota</taxon>
        <taxon>Fungi</taxon>
        <taxon>Dikarya</taxon>
        <taxon>Ascomycota</taxon>
        <taxon>Pezizomycotina</taxon>
        <taxon>Dothideomycetes</taxon>
        <taxon>Dothideomycetes incertae sedis</taxon>
        <taxon>Botryosphaeriales</taxon>
        <taxon>Botryosphaeriaceae</taxon>
        <taxon>Lasiodiplodia</taxon>
    </lineage>
</organism>
<sequence length="206" mass="23095">MEIDLQPLEEIDFTNSERAIFNVLKATLQYPANPQTKGLKLADDIDFFCKSAEGEGAVNPTYTGEDVGEEFTKWENLNSFVARLTKAGFAPWLNFPIWQLRITLEEPPVKGPAMACRLRVATEWVIHCADAIFDEINSKEELDESLARALRTGPLYEGKPPLSIERWDFWKKRFSEIGGDLGDLEVDSAISGRILAALRSMDAVGK</sequence>
<name>A0A5N5CW27_9PEZI</name>
<dbReference type="Pfam" id="PF12311">
    <property type="entry name" value="DUF3632"/>
    <property type="match status" value="1"/>
</dbReference>
<protein>
    <submittedName>
        <fullName evidence="1">Uncharacterized protein</fullName>
    </submittedName>
</protein>
<gene>
    <name evidence="1" type="ORF">DBV05_g11770</name>
</gene>
<dbReference type="Proteomes" id="UP000325902">
    <property type="component" value="Unassembled WGS sequence"/>
</dbReference>